<evidence type="ECO:0000259" key="7">
    <source>
        <dbReference type="Pfam" id="PF14527"/>
    </source>
</evidence>
<evidence type="ECO:0000256" key="1">
    <source>
        <dbReference type="ARBA" id="ARBA00022618"/>
    </source>
</evidence>
<dbReference type="PANTHER" id="PTHR37307:SF1">
    <property type="entry name" value="CELL DIVISION PROTEIN WHIA-RELATED"/>
    <property type="match status" value="1"/>
</dbReference>
<proteinExistence type="inferred from homology"/>
<dbReference type="Proteomes" id="UP000253490">
    <property type="component" value="Unassembled WGS sequence"/>
</dbReference>
<evidence type="ECO:0000313" key="8">
    <source>
        <dbReference type="EMBL" id="RBP62646.1"/>
    </source>
</evidence>
<dbReference type="HAMAP" id="MF_01420">
    <property type="entry name" value="HTH_type_WhiA"/>
    <property type="match status" value="1"/>
</dbReference>
<dbReference type="InterPro" id="IPR039518">
    <property type="entry name" value="WhiA_LAGLIDADG_dom"/>
</dbReference>
<sequence length="318" mass="36266">MSFSSETKNEICTIEIQNSVVALAELSSLFRMCGSINFQGNNKLSFYIRTENAAIARRAFKILKSNYELDARVGVSKNKQFKNRNIYSVIVPHQEGTLQALLDLHILKRHEGLISLDFIIPEKFKKSSECRRATIRGAFLGGGSLSNPDKGYHLEFTCHNSEYARQLMDLINGFGLKSKYIKRKNNYIVYIKESEQIITILNVIGAHQTLLNIENIRIMKEMRNNVNRLVNCETANVSKTVEAAYRQIEAIEFIRDQVGLQKLPQKLREVAELRLNYKEASLKELGELLDPPVGKSGINHRLKKIEVLARSHGLEQEN</sequence>
<dbReference type="Gene3D" id="3.10.28.10">
    <property type="entry name" value="Homing endonucleases"/>
    <property type="match status" value="1"/>
</dbReference>
<feature type="domain" description="Sporulation regulator WhiA C-terminal" evidence="5">
    <location>
        <begin position="226"/>
        <end position="308"/>
    </location>
</feature>
<keyword evidence="1 4" id="KW-0132">Cell division</keyword>
<dbReference type="InterPro" id="IPR018478">
    <property type="entry name" value="Sporu_reg_WhiA_N_dom"/>
</dbReference>
<protein>
    <recommendedName>
        <fullName evidence="4">Probable cell division protein WhiA</fullName>
    </recommendedName>
</protein>
<dbReference type="RefSeq" id="WP_113920965.1">
    <property type="nucleotide sequence ID" value="NZ_QNRX01000011.1"/>
</dbReference>
<reference evidence="8 9" key="1">
    <citation type="submission" date="2018-06" db="EMBL/GenBank/DDBJ databases">
        <title>Genomic Encyclopedia of Type Strains, Phase IV (KMG-IV): sequencing the most valuable type-strain genomes for metagenomic binning, comparative biology and taxonomic classification.</title>
        <authorList>
            <person name="Goeker M."/>
        </authorList>
    </citation>
    <scope>NUCLEOTIDE SEQUENCE [LARGE SCALE GENOMIC DNA]</scope>
    <source>
        <strain evidence="8 9">DSM 22112</strain>
    </source>
</reference>
<dbReference type="AlphaFoldDB" id="A0A366I6N9"/>
<keyword evidence="9" id="KW-1185">Reference proteome</keyword>
<feature type="domain" description="WhiA LAGLIDADG-like" evidence="7">
    <location>
        <begin position="132"/>
        <end position="223"/>
    </location>
</feature>
<keyword evidence="3 4" id="KW-0131">Cell cycle</keyword>
<dbReference type="GO" id="GO:0003677">
    <property type="term" value="F:DNA binding"/>
    <property type="evidence" value="ECO:0007669"/>
    <property type="project" value="UniProtKB-UniRule"/>
</dbReference>
<evidence type="ECO:0000259" key="5">
    <source>
        <dbReference type="Pfam" id="PF02650"/>
    </source>
</evidence>
<dbReference type="GO" id="GO:0043937">
    <property type="term" value="P:regulation of sporulation"/>
    <property type="evidence" value="ECO:0007669"/>
    <property type="project" value="InterPro"/>
</dbReference>
<dbReference type="EMBL" id="QNRX01000011">
    <property type="protein sequence ID" value="RBP62646.1"/>
    <property type="molecule type" value="Genomic_DNA"/>
</dbReference>
<feature type="domain" description="Sporulation transcription regulator WhiA N-terminal" evidence="6">
    <location>
        <begin position="22"/>
        <end position="105"/>
    </location>
</feature>
<dbReference type="GO" id="GO:0051301">
    <property type="term" value="P:cell division"/>
    <property type="evidence" value="ECO:0007669"/>
    <property type="project" value="UniProtKB-UniRule"/>
</dbReference>
<dbReference type="OrthoDB" id="401278at2"/>
<evidence type="ECO:0000259" key="6">
    <source>
        <dbReference type="Pfam" id="PF10298"/>
    </source>
</evidence>
<dbReference type="InterPro" id="IPR023054">
    <property type="entry name" value="Sporulation_regulator_WhiA_C"/>
</dbReference>
<evidence type="ECO:0000256" key="3">
    <source>
        <dbReference type="ARBA" id="ARBA00023306"/>
    </source>
</evidence>
<evidence type="ECO:0000313" key="9">
    <source>
        <dbReference type="Proteomes" id="UP000253490"/>
    </source>
</evidence>
<comment type="caution">
    <text evidence="8">The sequence shown here is derived from an EMBL/GenBank/DDBJ whole genome shotgun (WGS) entry which is preliminary data.</text>
</comment>
<dbReference type="Pfam" id="PF02650">
    <property type="entry name" value="HTH_WhiA"/>
    <property type="match status" value="1"/>
</dbReference>
<comment type="similarity">
    <text evidence="4">Belongs to the WhiA family.</text>
</comment>
<accession>A0A366I6N9</accession>
<name>A0A366I6N9_9FIRM</name>
<gene>
    <name evidence="4" type="primary">whiA</name>
    <name evidence="8" type="ORF">DES36_11179</name>
</gene>
<dbReference type="Pfam" id="PF14527">
    <property type="entry name" value="LAGLIDADG_WhiA"/>
    <property type="match status" value="1"/>
</dbReference>
<dbReference type="NCBIfam" id="TIGR00647">
    <property type="entry name" value="DNA_bind_WhiA"/>
    <property type="match status" value="1"/>
</dbReference>
<evidence type="ECO:0000256" key="2">
    <source>
        <dbReference type="ARBA" id="ARBA00023125"/>
    </source>
</evidence>
<comment type="function">
    <text evidence="4">Involved in cell division and chromosome segregation.</text>
</comment>
<dbReference type="Pfam" id="PF10298">
    <property type="entry name" value="WhiA_N"/>
    <property type="match status" value="1"/>
</dbReference>
<evidence type="ECO:0000256" key="4">
    <source>
        <dbReference type="HAMAP-Rule" id="MF_01420"/>
    </source>
</evidence>
<dbReference type="InterPro" id="IPR003802">
    <property type="entry name" value="Sporulation_regulator_WhiA"/>
</dbReference>
<dbReference type="PANTHER" id="PTHR37307">
    <property type="entry name" value="CELL DIVISION PROTEIN WHIA-RELATED"/>
    <property type="match status" value="1"/>
</dbReference>
<organism evidence="8 9">
    <name type="scientific">Alkalibaculum bacchi</name>
    <dbReference type="NCBI Taxonomy" id="645887"/>
    <lineage>
        <taxon>Bacteria</taxon>
        <taxon>Bacillati</taxon>
        <taxon>Bacillota</taxon>
        <taxon>Clostridia</taxon>
        <taxon>Eubacteriales</taxon>
        <taxon>Eubacteriaceae</taxon>
        <taxon>Alkalibaculum</taxon>
    </lineage>
</organism>
<dbReference type="SUPFAM" id="SSF55608">
    <property type="entry name" value="Homing endonucleases"/>
    <property type="match status" value="1"/>
</dbReference>
<keyword evidence="2 4" id="KW-0238">DNA-binding</keyword>
<dbReference type="InterPro" id="IPR027434">
    <property type="entry name" value="Homing_endonucl"/>
</dbReference>